<proteinExistence type="predicted"/>
<dbReference type="Proteomes" id="UP000261174">
    <property type="component" value="Unassembled WGS sequence"/>
</dbReference>
<evidence type="ECO:0000313" key="1">
    <source>
        <dbReference type="EMBL" id="RFM32783.1"/>
    </source>
</evidence>
<evidence type="ECO:0008006" key="3">
    <source>
        <dbReference type="Google" id="ProtNLM"/>
    </source>
</evidence>
<dbReference type="EMBL" id="QTJV01000009">
    <property type="protein sequence ID" value="RFM32783.1"/>
    <property type="molecule type" value="Genomic_DNA"/>
</dbReference>
<keyword evidence="2" id="KW-1185">Reference proteome</keyword>
<gene>
    <name evidence="1" type="ORF">DXN04_24260</name>
</gene>
<dbReference type="AlphaFoldDB" id="A0A3E1NXY0"/>
<organism evidence="1 2">
    <name type="scientific">Chitinophaga silvisoli</name>
    <dbReference type="NCBI Taxonomy" id="2291814"/>
    <lineage>
        <taxon>Bacteria</taxon>
        <taxon>Pseudomonadati</taxon>
        <taxon>Bacteroidota</taxon>
        <taxon>Chitinophagia</taxon>
        <taxon>Chitinophagales</taxon>
        <taxon>Chitinophagaceae</taxon>
        <taxon>Chitinophaga</taxon>
    </lineage>
</organism>
<dbReference type="RefSeq" id="WP_116855973.1">
    <property type="nucleotide sequence ID" value="NZ_QTJV01000009.1"/>
</dbReference>
<evidence type="ECO:0000313" key="2">
    <source>
        <dbReference type="Proteomes" id="UP000261174"/>
    </source>
</evidence>
<name>A0A3E1NXY0_9BACT</name>
<dbReference type="OrthoDB" id="1064164at2"/>
<reference evidence="1 2" key="1">
    <citation type="submission" date="2018-08" db="EMBL/GenBank/DDBJ databases">
        <title>Chitinophaga sp. K20C18050901, a novel bacterium isolated from forest soil.</title>
        <authorList>
            <person name="Wang C."/>
        </authorList>
    </citation>
    <scope>NUCLEOTIDE SEQUENCE [LARGE SCALE GENOMIC DNA]</scope>
    <source>
        <strain evidence="1 2">K20C18050901</strain>
    </source>
</reference>
<sequence>MFGKVKHIVVIQSLKGERLTGQELYQDTIRRRIDFKGLDFTHNYHDVTSNCELKELLKQYADQASAYKDGIVIHLEMHGDHHLKGLYLSNGDLITWEELVDLFRIINIGTQNNLYITMGTCNGRYLYKGANLLQKSPYAAFISASKEVTNDQVFDDFTKLYETLLANGNLIDAYLELEKAGTEFFYKDSRTVTEEAIGNVMETLLGKANLKSQVINNMIKETERLTGKRFTPQEAEAVFKVAIINILEQQKSTFDFNNQ</sequence>
<protein>
    <recommendedName>
        <fullName evidence="3">Caspase family protein</fullName>
    </recommendedName>
</protein>
<comment type="caution">
    <text evidence="1">The sequence shown here is derived from an EMBL/GenBank/DDBJ whole genome shotgun (WGS) entry which is preliminary data.</text>
</comment>
<accession>A0A3E1NXY0</accession>